<evidence type="ECO:0000256" key="12">
    <source>
        <dbReference type="ARBA" id="ARBA00023209"/>
    </source>
</evidence>
<keyword evidence="12" id="KW-0594">Phospholipid biosynthesis</keyword>
<evidence type="ECO:0000256" key="13">
    <source>
        <dbReference type="ARBA" id="ARBA00023264"/>
    </source>
</evidence>
<dbReference type="InterPro" id="IPR043130">
    <property type="entry name" value="CDP-OH_PTrfase_TM_dom"/>
</dbReference>
<keyword evidence="18" id="KW-1185">Reference proteome</keyword>
<keyword evidence="10" id="KW-0443">Lipid metabolism</keyword>
<keyword evidence="7 15" id="KW-0808">Transferase</keyword>
<keyword evidence="13" id="KW-1208">Phospholipid metabolism</keyword>
<dbReference type="PANTHER" id="PTHR14269">
    <property type="entry name" value="CDP-DIACYLGLYCEROL--GLYCEROL-3-PHOSPHATE 3-PHOSPHATIDYLTRANSFERASE-RELATED"/>
    <property type="match status" value="1"/>
</dbReference>
<dbReference type="Proteomes" id="UP000199412">
    <property type="component" value="Unassembled WGS sequence"/>
</dbReference>
<evidence type="ECO:0000256" key="6">
    <source>
        <dbReference type="ARBA" id="ARBA00022516"/>
    </source>
</evidence>
<evidence type="ECO:0000256" key="14">
    <source>
        <dbReference type="ARBA" id="ARBA00048586"/>
    </source>
</evidence>
<dbReference type="PIRSF" id="PIRSF000847">
    <property type="entry name" value="Phos_ph_gly_syn"/>
    <property type="match status" value="1"/>
</dbReference>
<dbReference type="Gene3D" id="1.20.120.1760">
    <property type="match status" value="1"/>
</dbReference>
<keyword evidence="11 16" id="KW-0472">Membrane</keyword>
<dbReference type="PROSITE" id="PS00379">
    <property type="entry name" value="CDP_ALCOHOL_P_TRANSF"/>
    <property type="match status" value="1"/>
</dbReference>
<accession>A0A1G7F5R4</accession>
<keyword evidence="6" id="KW-0444">Lipid biosynthesis</keyword>
<evidence type="ECO:0000313" key="18">
    <source>
        <dbReference type="Proteomes" id="UP000199412"/>
    </source>
</evidence>
<proteinExistence type="inferred from homology"/>
<feature type="transmembrane region" description="Helical" evidence="16">
    <location>
        <begin position="89"/>
        <end position="109"/>
    </location>
</feature>
<evidence type="ECO:0000256" key="10">
    <source>
        <dbReference type="ARBA" id="ARBA00023098"/>
    </source>
</evidence>
<evidence type="ECO:0000256" key="2">
    <source>
        <dbReference type="ARBA" id="ARBA00005042"/>
    </source>
</evidence>
<dbReference type="GO" id="GO:0016020">
    <property type="term" value="C:membrane"/>
    <property type="evidence" value="ECO:0007669"/>
    <property type="project" value="UniProtKB-SubCell"/>
</dbReference>
<sequence>MVRWAHLPNALTAMRLVLVAPILWCLMRGWDWAAFLLFLVAGLTDALDGALARRLNARTALGALLDPLADKALVSGVFIVLALRGDLPAWLAVLVIGRDLALVAGAILIRLGGGAFAPRPTRISRANTLAQIVLVAVALATPILSDGLTKPVLAILVPIVAVTTLASGLDYGRAALSHMAGSTRSRGGGGPGR</sequence>
<evidence type="ECO:0000256" key="16">
    <source>
        <dbReference type="SAM" id="Phobius"/>
    </source>
</evidence>
<evidence type="ECO:0000313" key="17">
    <source>
        <dbReference type="EMBL" id="SDE70945.1"/>
    </source>
</evidence>
<feature type="transmembrane region" description="Helical" evidence="16">
    <location>
        <begin position="129"/>
        <end position="145"/>
    </location>
</feature>
<dbReference type="EMBL" id="FNAP01000010">
    <property type="protein sequence ID" value="SDE70945.1"/>
    <property type="molecule type" value="Genomic_DNA"/>
</dbReference>
<evidence type="ECO:0000256" key="8">
    <source>
        <dbReference type="ARBA" id="ARBA00022692"/>
    </source>
</evidence>
<evidence type="ECO:0000256" key="3">
    <source>
        <dbReference type="ARBA" id="ARBA00010441"/>
    </source>
</evidence>
<dbReference type="RefSeq" id="WP_092787155.1">
    <property type="nucleotide sequence ID" value="NZ_FNAP01000010.1"/>
</dbReference>
<dbReference type="Pfam" id="PF01066">
    <property type="entry name" value="CDP-OH_P_transf"/>
    <property type="match status" value="1"/>
</dbReference>
<keyword evidence="9 16" id="KW-1133">Transmembrane helix</keyword>
<dbReference type="AlphaFoldDB" id="A0A1G7F5R4"/>
<dbReference type="OrthoDB" id="9796672at2"/>
<gene>
    <name evidence="17" type="ORF">SAMN05421720_110116</name>
</gene>
<dbReference type="STRING" id="69960.SAMN05421720_110116"/>
<evidence type="ECO:0000256" key="11">
    <source>
        <dbReference type="ARBA" id="ARBA00023136"/>
    </source>
</evidence>
<dbReference type="GO" id="GO:0046474">
    <property type="term" value="P:glycerophospholipid biosynthetic process"/>
    <property type="evidence" value="ECO:0007669"/>
    <property type="project" value="TreeGrafter"/>
</dbReference>
<evidence type="ECO:0000256" key="5">
    <source>
        <dbReference type="ARBA" id="ARBA00014944"/>
    </source>
</evidence>
<evidence type="ECO:0000256" key="7">
    <source>
        <dbReference type="ARBA" id="ARBA00022679"/>
    </source>
</evidence>
<keyword evidence="8 16" id="KW-0812">Transmembrane</keyword>
<dbReference type="InterPro" id="IPR048254">
    <property type="entry name" value="CDP_ALCOHOL_P_TRANSF_CS"/>
</dbReference>
<protein>
    <recommendedName>
        <fullName evidence="5">CDP-diacylglycerol--glycerol-3-phosphate 3-phosphatidyltransferase</fullName>
        <ecNumber evidence="4">2.7.8.5</ecNumber>
    </recommendedName>
</protein>
<evidence type="ECO:0000256" key="9">
    <source>
        <dbReference type="ARBA" id="ARBA00022989"/>
    </source>
</evidence>
<evidence type="ECO:0000256" key="4">
    <source>
        <dbReference type="ARBA" id="ARBA00013170"/>
    </source>
</evidence>
<comment type="similarity">
    <text evidence="3 15">Belongs to the CDP-alcohol phosphatidyltransferase class-I family.</text>
</comment>
<evidence type="ECO:0000256" key="15">
    <source>
        <dbReference type="RuleBase" id="RU003750"/>
    </source>
</evidence>
<reference evidence="17 18" key="1">
    <citation type="submission" date="2016-10" db="EMBL/GenBank/DDBJ databases">
        <authorList>
            <person name="de Groot N.N."/>
        </authorList>
    </citation>
    <scope>NUCLEOTIDE SEQUENCE [LARGE SCALE GENOMIC DNA]</scope>
    <source>
        <strain evidence="17 18">ATCC 700224</strain>
    </source>
</reference>
<feature type="transmembrane region" description="Helical" evidence="16">
    <location>
        <begin position="32"/>
        <end position="51"/>
    </location>
</feature>
<dbReference type="InterPro" id="IPR004570">
    <property type="entry name" value="Phosphatidylglycerol_P_synth"/>
</dbReference>
<dbReference type="EC" id="2.7.8.5" evidence="4"/>
<name>A0A1G7F5R4_9PROT</name>
<comment type="subcellular location">
    <subcellularLocation>
        <location evidence="1">Membrane</location>
        <topology evidence="1">Multi-pass membrane protein</topology>
    </subcellularLocation>
</comment>
<comment type="pathway">
    <text evidence="2">Phospholipid metabolism; phosphatidylglycerol biosynthesis; phosphatidylglycerol from CDP-diacylglycerol: step 1/2.</text>
</comment>
<dbReference type="PANTHER" id="PTHR14269:SF11">
    <property type="entry name" value="CDP-DIACYLGLYCEROL--GLYCEROL-3-PHOSPHATE 3-PHOSPHATIDYLTRANSFERASE"/>
    <property type="match status" value="1"/>
</dbReference>
<dbReference type="InterPro" id="IPR050324">
    <property type="entry name" value="CDP-alcohol_PTase-I"/>
</dbReference>
<evidence type="ECO:0000256" key="1">
    <source>
        <dbReference type="ARBA" id="ARBA00004141"/>
    </source>
</evidence>
<dbReference type="GO" id="GO:0008444">
    <property type="term" value="F:CDP-diacylglycerol-glycerol-3-phosphate 3-phosphatidyltransferase activity"/>
    <property type="evidence" value="ECO:0007669"/>
    <property type="project" value="UniProtKB-EC"/>
</dbReference>
<comment type="catalytic activity">
    <reaction evidence="14">
        <text>a CDP-1,2-diacyl-sn-glycerol + sn-glycerol 3-phosphate = a 1,2-diacyl-sn-glycero-3-phospho-(1'-sn-glycero-3'-phosphate) + CMP + H(+)</text>
        <dbReference type="Rhea" id="RHEA:12593"/>
        <dbReference type="ChEBI" id="CHEBI:15378"/>
        <dbReference type="ChEBI" id="CHEBI:57597"/>
        <dbReference type="ChEBI" id="CHEBI:58332"/>
        <dbReference type="ChEBI" id="CHEBI:60110"/>
        <dbReference type="ChEBI" id="CHEBI:60377"/>
        <dbReference type="EC" id="2.7.8.5"/>
    </reaction>
</comment>
<organism evidence="17 18">
    <name type="scientific">Rhodospira trueperi</name>
    <dbReference type="NCBI Taxonomy" id="69960"/>
    <lineage>
        <taxon>Bacteria</taxon>
        <taxon>Pseudomonadati</taxon>
        <taxon>Pseudomonadota</taxon>
        <taxon>Alphaproteobacteria</taxon>
        <taxon>Rhodospirillales</taxon>
        <taxon>Rhodospirillaceae</taxon>
        <taxon>Rhodospira</taxon>
    </lineage>
</organism>
<feature type="transmembrane region" description="Helical" evidence="16">
    <location>
        <begin position="151"/>
        <end position="169"/>
    </location>
</feature>
<dbReference type="InterPro" id="IPR000462">
    <property type="entry name" value="CDP-OH_P_trans"/>
</dbReference>